<dbReference type="InterPro" id="IPR006311">
    <property type="entry name" value="TAT_signal"/>
</dbReference>
<comment type="caution">
    <text evidence="3">The sequence shown here is derived from an EMBL/GenBank/DDBJ whole genome shotgun (WGS) entry which is preliminary data.</text>
</comment>
<gene>
    <name evidence="3" type="ORF">IE983_09965</name>
</gene>
<dbReference type="Proteomes" id="UP000655273">
    <property type="component" value="Unassembled WGS sequence"/>
</dbReference>
<evidence type="ECO:0000256" key="2">
    <source>
        <dbReference type="SAM" id="MobiDB-lite"/>
    </source>
</evidence>
<keyword evidence="1" id="KW-0732">Signal</keyword>
<dbReference type="NCBIfam" id="TIGR01409">
    <property type="entry name" value="TAT_signal_seq"/>
    <property type="match status" value="1"/>
</dbReference>
<organism evidence="3 4">
    <name type="scientific">Enterobacter hormaechei</name>
    <dbReference type="NCBI Taxonomy" id="158836"/>
    <lineage>
        <taxon>Bacteria</taxon>
        <taxon>Pseudomonadati</taxon>
        <taxon>Pseudomonadota</taxon>
        <taxon>Gammaproteobacteria</taxon>
        <taxon>Enterobacterales</taxon>
        <taxon>Enterobacteriaceae</taxon>
        <taxon>Enterobacter</taxon>
        <taxon>Enterobacter cloacae complex</taxon>
    </lineage>
</organism>
<dbReference type="AlphaFoldDB" id="A0A927DIB2"/>
<proteinExistence type="predicted"/>
<name>A0A927DIB2_9ENTR</name>
<evidence type="ECO:0000313" key="4">
    <source>
        <dbReference type="Proteomes" id="UP000655273"/>
    </source>
</evidence>
<protein>
    <submittedName>
        <fullName evidence="3">Twin-arginine translocation signal domain-containing protein</fullName>
    </submittedName>
</protein>
<evidence type="ECO:0000256" key="1">
    <source>
        <dbReference type="ARBA" id="ARBA00022729"/>
    </source>
</evidence>
<dbReference type="EMBL" id="JACXTA010000001">
    <property type="protein sequence ID" value="MBD3706901.1"/>
    <property type="molecule type" value="Genomic_DNA"/>
</dbReference>
<dbReference type="Pfam" id="PF10518">
    <property type="entry name" value="TAT_signal"/>
    <property type="match status" value="1"/>
</dbReference>
<dbReference type="InterPro" id="IPR019546">
    <property type="entry name" value="TAT_signal_bac_arc"/>
</dbReference>
<feature type="region of interest" description="Disordered" evidence="2">
    <location>
        <begin position="90"/>
        <end position="117"/>
    </location>
</feature>
<evidence type="ECO:0000313" key="3">
    <source>
        <dbReference type="EMBL" id="MBD3706901.1"/>
    </source>
</evidence>
<accession>A0A927DIB2</accession>
<dbReference type="PROSITE" id="PS51318">
    <property type="entry name" value="TAT"/>
    <property type="match status" value="1"/>
</dbReference>
<sequence length="117" mass="12688">MGRPLKSVFKKEHRDDISNRSANPVFSEVAEVFLSRRRFLQMGAVAGAAVSFPYLITPENAIAAVSKPSALAKAVSTGLYQHRRLYGRHGQGAGRLYRPPVLSLGRSDGDQGQHAGL</sequence>
<reference evidence="3" key="1">
    <citation type="submission" date="2020-07" db="EMBL/GenBank/DDBJ databases">
        <title>Clinical and genomic characterization of carbapenemase-producing Enterobacterales causing secondary infections during the COVID-19 crisis at a New York City hospital.</title>
        <authorList>
            <person name="Gomez-Simmonds A."/>
            <person name="Annavajhala M.K."/>
            <person name="Uhlemann A.-C."/>
        </authorList>
    </citation>
    <scope>NUCLEOTIDE SEQUENCE</scope>
    <source>
        <strain evidence="3">NK1396</strain>
    </source>
</reference>